<keyword evidence="2" id="KW-1185">Reference proteome</keyword>
<evidence type="ECO:0000313" key="2">
    <source>
        <dbReference type="Proteomes" id="UP000054538"/>
    </source>
</evidence>
<dbReference type="AlphaFoldDB" id="A0A0D0CT85"/>
<feature type="non-terminal residue" evidence="1">
    <location>
        <position position="1"/>
    </location>
</feature>
<dbReference type="Proteomes" id="UP000054538">
    <property type="component" value="Unassembled WGS sequence"/>
</dbReference>
<dbReference type="EMBL" id="KN826537">
    <property type="protein sequence ID" value="KIK78598.1"/>
    <property type="molecule type" value="Genomic_DNA"/>
</dbReference>
<dbReference type="HOGENOM" id="CLU_2801014_0_0_1"/>
<name>A0A0D0CT85_9AGAM</name>
<accession>A0A0D0CT85</accession>
<gene>
    <name evidence="1" type="ORF">PAXRUDRAFT_163537</name>
</gene>
<dbReference type="OrthoDB" id="2672960at2759"/>
<protein>
    <submittedName>
        <fullName evidence="1">Uncharacterized protein</fullName>
    </submittedName>
</protein>
<evidence type="ECO:0000313" key="1">
    <source>
        <dbReference type="EMBL" id="KIK78598.1"/>
    </source>
</evidence>
<sequence>DISVPTESIVIPSSYMLTKLHKVEYCKLYYFTNCGLVDAETTVPSLDDKALPLTKYVNGIHSFVPSPL</sequence>
<reference evidence="1 2" key="1">
    <citation type="submission" date="2014-04" db="EMBL/GenBank/DDBJ databases">
        <authorList>
            <consortium name="DOE Joint Genome Institute"/>
            <person name="Kuo A."/>
            <person name="Kohler A."/>
            <person name="Jargeat P."/>
            <person name="Nagy L.G."/>
            <person name="Floudas D."/>
            <person name="Copeland A."/>
            <person name="Barry K.W."/>
            <person name="Cichocki N."/>
            <person name="Veneault-Fourrey C."/>
            <person name="LaButti K."/>
            <person name="Lindquist E.A."/>
            <person name="Lipzen A."/>
            <person name="Lundell T."/>
            <person name="Morin E."/>
            <person name="Murat C."/>
            <person name="Sun H."/>
            <person name="Tunlid A."/>
            <person name="Henrissat B."/>
            <person name="Grigoriev I.V."/>
            <person name="Hibbett D.S."/>
            <person name="Martin F."/>
            <person name="Nordberg H.P."/>
            <person name="Cantor M.N."/>
            <person name="Hua S.X."/>
        </authorList>
    </citation>
    <scope>NUCLEOTIDE SEQUENCE [LARGE SCALE GENOMIC DNA]</scope>
    <source>
        <strain evidence="1 2">Ve08.2h10</strain>
    </source>
</reference>
<proteinExistence type="predicted"/>
<reference evidence="2" key="2">
    <citation type="submission" date="2015-01" db="EMBL/GenBank/DDBJ databases">
        <title>Evolutionary Origins and Diversification of the Mycorrhizal Mutualists.</title>
        <authorList>
            <consortium name="DOE Joint Genome Institute"/>
            <consortium name="Mycorrhizal Genomics Consortium"/>
            <person name="Kohler A."/>
            <person name="Kuo A."/>
            <person name="Nagy L.G."/>
            <person name="Floudas D."/>
            <person name="Copeland A."/>
            <person name="Barry K.W."/>
            <person name="Cichocki N."/>
            <person name="Veneault-Fourrey C."/>
            <person name="LaButti K."/>
            <person name="Lindquist E.A."/>
            <person name="Lipzen A."/>
            <person name="Lundell T."/>
            <person name="Morin E."/>
            <person name="Murat C."/>
            <person name="Riley R."/>
            <person name="Ohm R."/>
            <person name="Sun H."/>
            <person name="Tunlid A."/>
            <person name="Henrissat B."/>
            <person name="Grigoriev I.V."/>
            <person name="Hibbett D.S."/>
            <person name="Martin F."/>
        </authorList>
    </citation>
    <scope>NUCLEOTIDE SEQUENCE [LARGE SCALE GENOMIC DNA]</scope>
    <source>
        <strain evidence="2">Ve08.2h10</strain>
    </source>
</reference>
<dbReference type="InParanoid" id="A0A0D0CT85"/>
<organism evidence="1 2">
    <name type="scientific">Paxillus rubicundulus Ve08.2h10</name>
    <dbReference type="NCBI Taxonomy" id="930991"/>
    <lineage>
        <taxon>Eukaryota</taxon>
        <taxon>Fungi</taxon>
        <taxon>Dikarya</taxon>
        <taxon>Basidiomycota</taxon>
        <taxon>Agaricomycotina</taxon>
        <taxon>Agaricomycetes</taxon>
        <taxon>Agaricomycetidae</taxon>
        <taxon>Boletales</taxon>
        <taxon>Paxilineae</taxon>
        <taxon>Paxillaceae</taxon>
        <taxon>Paxillus</taxon>
    </lineage>
</organism>